<dbReference type="GO" id="GO:0022627">
    <property type="term" value="C:cytosolic small ribosomal subunit"/>
    <property type="evidence" value="ECO:0007669"/>
    <property type="project" value="TreeGrafter"/>
</dbReference>
<sequence length="759" mass="82365">MALTQFAFRTLKGIGVVNGAPDYQPLPAFEKPEGNLRCCTYSPCGRYFAWAYPDKVNIINADTGVIISSLPAENVFELGFSPKGTYIITWQRPSKDENGDAVKNLKVWLVHDEKALAEGVDKEPLARFVQKNQTGWNLQYTYDEAFCARVVTNEVQIYESHDLSTVWNKIRVEGVLDFAVSPGENHAIAVFVPERKGQPAAVRVYNVPDFTVPASQKNFFKGDKVQLKWNDNGTSLIVLAQTEVDKTGKSYYGETTLYLLSASGGVDSRIDLDKEGPIHDVAWSPKSNSFAVVYGYMPAKTVIFNAKAQVVHTFPLGPRNTVLFSPHGRFMLLAGFGNLAGQMDIYDLEKDFTKVCTIEASNASVCEWSPDGVHILTATTSPRLRVDNGVRIWHASGPLMYNEDKNELYHVCWRPQPADAHPLGANPLASVPTPHSSATEYTAARKTPSKPVGAYRPPGARGQVTPLAFKREDEGGAAFVRDGISSFASNINGFGKPRQRVVPGAEPVDEKKPLPPGAAPGGGVSLTGTGEGADGEPLSKAAKKNAKKREAKKAAAAAAAAEKQQGEGAPANSLAPEQRNGGRGKSPSRSPDGQGHQRSRSRNYVPAPGLEPPTGPLKKERSRSNSRRQRGDTNSSMRDRNHHQANGTPKDPTNNAPPSQQKPARANAPTNINTTIALPPPPPVPQGDLNPPELEVTSPMTPGGDPRDKKIRGLLKKIRAIEDLKMRFAGGEKLEDTQMRKISSEDSVRKELQGLGYFG</sequence>
<dbReference type="PIRSF" id="PIRSF017222">
    <property type="entry name" value="eIF2A"/>
    <property type="match status" value="1"/>
</dbReference>
<dbReference type="GO" id="GO:0003743">
    <property type="term" value="F:translation initiation factor activity"/>
    <property type="evidence" value="ECO:0007669"/>
    <property type="project" value="UniProtKB-KW"/>
</dbReference>
<evidence type="ECO:0000313" key="10">
    <source>
        <dbReference type="EMBL" id="EXJ60095.1"/>
    </source>
</evidence>
<keyword evidence="6" id="KW-0810">Translation regulation</keyword>
<dbReference type="InterPro" id="IPR011387">
    <property type="entry name" value="TIF2A"/>
</dbReference>
<dbReference type="FunFam" id="2.130.10.10:FF:000596">
    <property type="entry name" value="Eukaryotic translation initiation factor 2A"/>
    <property type="match status" value="1"/>
</dbReference>
<dbReference type="EMBL" id="AMGW01000003">
    <property type="protein sequence ID" value="EXJ60095.1"/>
    <property type="molecule type" value="Genomic_DNA"/>
</dbReference>
<keyword evidence="4" id="KW-0853">WD repeat</keyword>
<dbReference type="GO" id="GO:0043022">
    <property type="term" value="F:ribosome binding"/>
    <property type="evidence" value="ECO:0007669"/>
    <property type="project" value="TreeGrafter"/>
</dbReference>
<feature type="region of interest" description="Disordered" evidence="8">
    <location>
        <begin position="490"/>
        <end position="710"/>
    </location>
</feature>
<dbReference type="GO" id="GO:0000049">
    <property type="term" value="F:tRNA binding"/>
    <property type="evidence" value="ECO:0007669"/>
    <property type="project" value="TreeGrafter"/>
</dbReference>
<protein>
    <recommendedName>
        <fullName evidence="2">Eukaryotic translation initiation factor 2A</fullName>
    </recommendedName>
</protein>
<dbReference type="STRING" id="1182544.W9W522"/>
<dbReference type="Gene3D" id="2.130.10.10">
    <property type="entry name" value="YVTN repeat-like/Quinoprotein amine dehydrogenase"/>
    <property type="match status" value="2"/>
</dbReference>
<dbReference type="InterPro" id="IPR013979">
    <property type="entry name" value="TIF_beta_prop-like"/>
</dbReference>
<feature type="compositionally biased region" description="Basic residues" evidence="8">
    <location>
        <begin position="541"/>
        <end position="551"/>
    </location>
</feature>
<dbReference type="Proteomes" id="UP000019473">
    <property type="component" value="Unassembled WGS sequence"/>
</dbReference>
<feature type="compositionally biased region" description="Polar residues" evidence="8">
    <location>
        <begin position="644"/>
        <end position="676"/>
    </location>
</feature>
<dbReference type="OrthoDB" id="2194683at2759"/>
<feature type="domain" description="Translation initiation factor beta propellor-like" evidence="9">
    <location>
        <begin position="217"/>
        <end position="411"/>
    </location>
</feature>
<feature type="compositionally biased region" description="Low complexity" evidence="8">
    <location>
        <begin position="554"/>
        <end position="563"/>
    </location>
</feature>
<evidence type="ECO:0000256" key="3">
    <source>
        <dbReference type="ARBA" id="ARBA00022540"/>
    </source>
</evidence>
<dbReference type="SUPFAM" id="SSF82171">
    <property type="entry name" value="DPP6 N-terminal domain-like"/>
    <property type="match status" value="1"/>
</dbReference>
<evidence type="ECO:0000256" key="1">
    <source>
        <dbReference type="ARBA" id="ARBA00009573"/>
    </source>
</evidence>
<dbReference type="GO" id="GO:0006417">
    <property type="term" value="P:regulation of translation"/>
    <property type="evidence" value="ECO:0007669"/>
    <property type="project" value="UniProtKB-KW"/>
</dbReference>
<feature type="region of interest" description="Disordered" evidence="8">
    <location>
        <begin position="440"/>
        <end position="461"/>
    </location>
</feature>
<keyword evidence="7" id="KW-0648">Protein biosynthesis</keyword>
<organism evidence="10 11">
    <name type="scientific">Cladophialophora yegresii CBS 114405</name>
    <dbReference type="NCBI Taxonomy" id="1182544"/>
    <lineage>
        <taxon>Eukaryota</taxon>
        <taxon>Fungi</taxon>
        <taxon>Dikarya</taxon>
        <taxon>Ascomycota</taxon>
        <taxon>Pezizomycotina</taxon>
        <taxon>Eurotiomycetes</taxon>
        <taxon>Chaetothyriomycetidae</taxon>
        <taxon>Chaetothyriales</taxon>
        <taxon>Herpotrichiellaceae</taxon>
        <taxon>Cladophialophora</taxon>
    </lineage>
</organism>
<dbReference type="VEuPathDB" id="FungiDB:A1O7_04246"/>
<name>W9W522_9EURO</name>
<dbReference type="eggNOG" id="KOG2315">
    <property type="taxonomic scope" value="Eukaryota"/>
</dbReference>
<dbReference type="RefSeq" id="XP_007756448.1">
    <property type="nucleotide sequence ID" value="XM_007758258.1"/>
</dbReference>
<dbReference type="HOGENOM" id="CLU_013809_0_1_1"/>
<gene>
    <name evidence="10" type="ORF">A1O7_04246</name>
</gene>
<proteinExistence type="inferred from homology"/>
<evidence type="ECO:0000256" key="4">
    <source>
        <dbReference type="ARBA" id="ARBA00022574"/>
    </source>
</evidence>
<feature type="compositionally biased region" description="Gly residues" evidence="8">
    <location>
        <begin position="519"/>
        <end position="532"/>
    </location>
</feature>
<dbReference type="PANTHER" id="PTHR13227:SF0">
    <property type="entry name" value="EUKARYOTIC TRANSLATION INITIATION FACTOR 2A"/>
    <property type="match status" value="1"/>
</dbReference>
<evidence type="ECO:0000256" key="2">
    <source>
        <dbReference type="ARBA" id="ARBA00013819"/>
    </source>
</evidence>
<evidence type="ECO:0000256" key="5">
    <source>
        <dbReference type="ARBA" id="ARBA00022737"/>
    </source>
</evidence>
<evidence type="ECO:0000259" key="9">
    <source>
        <dbReference type="Pfam" id="PF08662"/>
    </source>
</evidence>
<dbReference type="Pfam" id="PF08662">
    <property type="entry name" value="eIF2A"/>
    <property type="match status" value="1"/>
</dbReference>
<dbReference type="GO" id="GO:0003729">
    <property type="term" value="F:mRNA binding"/>
    <property type="evidence" value="ECO:0007669"/>
    <property type="project" value="TreeGrafter"/>
</dbReference>
<dbReference type="AlphaFoldDB" id="W9W522"/>
<dbReference type="PANTHER" id="PTHR13227">
    <property type="entry name" value="EUKARYOTIC TRANSLATION INITIATION FACTOR 2A"/>
    <property type="match status" value="1"/>
</dbReference>
<keyword evidence="5" id="KW-0677">Repeat</keyword>
<dbReference type="GeneID" id="19178833"/>
<accession>W9W522</accession>
<keyword evidence="3" id="KW-0396">Initiation factor</keyword>
<evidence type="ECO:0000313" key="11">
    <source>
        <dbReference type="Proteomes" id="UP000019473"/>
    </source>
</evidence>
<evidence type="ECO:0000256" key="8">
    <source>
        <dbReference type="SAM" id="MobiDB-lite"/>
    </source>
</evidence>
<dbReference type="InterPro" id="IPR015943">
    <property type="entry name" value="WD40/YVTN_repeat-like_dom_sf"/>
</dbReference>
<evidence type="ECO:0000256" key="7">
    <source>
        <dbReference type="ARBA" id="ARBA00022917"/>
    </source>
</evidence>
<evidence type="ECO:0000256" key="6">
    <source>
        <dbReference type="ARBA" id="ARBA00022845"/>
    </source>
</evidence>
<comment type="caution">
    <text evidence="10">The sequence shown here is derived from an EMBL/GenBank/DDBJ whole genome shotgun (WGS) entry which is preliminary data.</text>
</comment>
<reference evidence="10 11" key="1">
    <citation type="submission" date="2013-03" db="EMBL/GenBank/DDBJ databases">
        <title>The Genome Sequence of Cladophialophora yegresii CBS 114405.</title>
        <authorList>
            <consortium name="The Broad Institute Genomics Platform"/>
            <person name="Cuomo C."/>
            <person name="de Hoog S."/>
            <person name="Gorbushina A."/>
            <person name="Walker B."/>
            <person name="Young S.K."/>
            <person name="Zeng Q."/>
            <person name="Gargeya S."/>
            <person name="Fitzgerald M."/>
            <person name="Haas B."/>
            <person name="Abouelleil A."/>
            <person name="Allen A.W."/>
            <person name="Alvarado L."/>
            <person name="Arachchi H.M."/>
            <person name="Berlin A.M."/>
            <person name="Chapman S.B."/>
            <person name="Gainer-Dewar J."/>
            <person name="Goldberg J."/>
            <person name="Griggs A."/>
            <person name="Gujja S."/>
            <person name="Hansen M."/>
            <person name="Howarth C."/>
            <person name="Imamovic A."/>
            <person name="Ireland A."/>
            <person name="Larimer J."/>
            <person name="McCowan C."/>
            <person name="Murphy C."/>
            <person name="Pearson M."/>
            <person name="Poon T.W."/>
            <person name="Priest M."/>
            <person name="Roberts A."/>
            <person name="Saif S."/>
            <person name="Shea T."/>
            <person name="Sisk P."/>
            <person name="Sykes S."/>
            <person name="Wortman J."/>
            <person name="Nusbaum C."/>
            <person name="Birren B."/>
        </authorList>
    </citation>
    <scope>NUCLEOTIDE SEQUENCE [LARGE SCALE GENOMIC DNA]</scope>
    <source>
        <strain evidence="10 11">CBS 114405</strain>
    </source>
</reference>
<comment type="similarity">
    <text evidence="1">Belongs to the WD repeat EIF2A family.</text>
</comment>
<keyword evidence="11" id="KW-1185">Reference proteome</keyword>